<evidence type="ECO:0000313" key="1">
    <source>
        <dbReference type="EMBL" id="ASC71910.1"/>
    </source>
</evidence>
<protein>
    <submittedName>
        <fullName evidence="1">Uncharacterized protein</fullName>
    </submittedName>
</protein>
<name>A0A1Z3HNR3_9CYAN</name>
<dbReference type="Proteomes" id="UP000191901">
    <property type="component" value="Chromosome"/>
</dbReference>
<keyword evidence="2" id="KW-1185">Reference proteome</keyword>
<accession>A0A1Z3HNR3</accession>
<reference evidence="1 2" key="1">
    <citation type="journal article" date="2016" name="Biochim. Biophys. Acta">
        <title>Characterization of red-shifted phycobilisomes isolated from the chlorophyll f-containing cyanobacterium Halomicronema hongdechloris.</title>
        <authorList>
            <person name="Li Y."/>
            <person name="Lin Y."/>
            <person name="Garvey C.J."/>
            <person name="Birch D."/>
            <person name="Corkery R.W."/>
            <person name="Loughlin P.C."/>
            <person name="Scheer H."/>
            <person name="Willows R.D."/>
            <person name="Chen M."/>
        </authorList>
    </citation>
    <scope>NUCLEOTIDE SEQUENCE [LARGE SCALE GENOMIC DNA]</scope>
    <source>
        <strain evidence="1 2">C2206</strain>
    </source>
</reference>
<sequence>MDTTLTEVSRLDVTQIFWEVDDFCQLFEWQWQSQPQLPSMQ</sequence>
<organism evidence="1 2">
    <name type="scientific">Halomicronema hongdechloris C2206</name>
    <dbReference type="NCBI Taxonomy" id="1641165"/>
    <lineage>
        <taxon>Bacteria</taxon>
        <taxon>Bacillati</taxon>
        <taxon>Cyanobacteriota</taxon>
        <taxon>Cyanophyceae</taxon>
        <taxon>Nodosilineales</taxon>
        <taxon>Nodosilineaceae</taxon>
        <taxon>Halomicronema</taxon>
    </lineage>
</organism>
<proteinExistence type="predicted"/>
<dbReference type="AlphaFoldDB" id="A0A1Z3HNR3"/>
<dbReference type="KEGG" id="hhg:XM38_028640"/>
<dbReference type="RefSeq" id="WP_256995625.1">
    <property type="nucleotide sequence ID" value="NZ_CP021983.2"/>
</dbReference>
<dbReference type="EMBL" id="CP021983">
    <property type="protein sequence ID" value="ASC71910.1"/>
    <property type="molecule type" value="Genomic_DNA"/>
</dbReference>
<gene>
    <name evidence="1" type="ORF">XM38_028640</name>
</gene>
<evidence type="ECO:0000313" key="2">
    <source>
        <dbReference type="Proteomes" id="UP000191901"/>
    </source>
</evidence>